<accession>A0A0L8ANS5</accession>
<dbReference type="EMBL" id="JSVA01000004">
    <property type="protein sequence ID" value="KOF03989.1"/>
    <property type="molecule type" value="Genomic_DNA"/>
</dbReference>
<keyword evidence="1" id="KW-0472">Membrane</keyword>
<dbReference type="Proteomes" id="UP000036908">
    <property type="component" value="Unassembled WGS sequence"/>
</dbReference>
<feature type="transmembrane region" description="Helical" evidence="1">
    <location>
        <begin position="145"/>
        <end position="166"/>
    </location>
</feature>
<feature type="transmembrane region" description="Helical" evidence="1">
    <location>
        <begin position="9"/>
        <end position="25"/>
    </location>
</feature>
<name>A0A0L8ANS5_9BACT</name>
<organism evidence="3 4">
    <name type="scientific">Roseivirga seohaensis subsp. aquiponti</name>
    <dbReference type="NCBI Taxonomy" id="1566026"/>
    <lineage>
        <taxon>Bacteria</taxon>
        <taxon>Pseudomonadati</taxon>
        <taxon>Bacteroidota</taxon>
        <taxon>Cytophagia</taxon>
        <taxon>Cytophagales</taxon>
        <taxon>Roseivirgaceae</taxon>
        <taxon>Roseivirga</taxon>
    </lineage>
</organism>
<dbReference type="Pfam" id="PF01757">
    <property type="entry name" value="Acyl_transf_3"/>
    <property type="match status" value="1"/>
</dbReference>
<feature type="transmembrane region" description="Helical" evidence="1">
    <location>
        <begin position="171"/>
        <end position="191"/>
    </location>
</feature>
<evidence type="ECO:0000259" key="2">
    <source>
        <dbReference type="Pfam" id="PF01757"/>
    </source>
</evidence>
<dbReference type="OrthoDB" id="9796461at2"/>
<keyword evidence="4" id="KW-1185">Reference proteome</keyword>
<feature type="domain" description="Acyltransferase 3" evidence="2">
    <location>
        <begin position="6"/>
        <end position="332"/>
    </location>
</feature>
<feature type="transmembrane region" description="Helical" evidence="1">
    <location>
        <begin position="228"/>
        <end position="245"/>
    </location>
</feature>
<protein>
    <recommendedName>
        <fullName evidence="2">Acyltransferase 3 domain-containing protein</fullName>
    </recommendedName>
</protein>
<dbReference type="GO" id="GO:0016747">
    <property type="term" value="F:acyltransferase activity, transferring groups other than amino-acyl groups"/>
    <property type="evidence" value="ECO:0007669"/>
    <property type="project" value="InterPro"/>
</dbReference>
<keyword evidence="1" id="KW-0812">Transmembrane</keyword>
<feature type="transmembrane region" description="Helical" evidence="1">
    <location>
        <begin position="197"/>
        <end position="216"/>
    </location>
</feature>
<dbReference type="RefSeq" id="WP_053222210.1">
    <property type="nucleotide sequence ID" value="NZ_JSVA01000004.1"/>
</dbReference>
<dbReference type="PANTHER" id="PTHR23028:SF53">
    <property type="entry name" value="ACYL_TRANSF_3 DOMAIN-CONTAINING PROTEIN"/>
    <property type="match status" value="1"/>
</dbReference>
<feature type="transmembrane region" description="Helical" evidence="1">
    <location>
        <begin position="45"/>
        <end position="63"/>
    </location>
</feature>
<comment type="caution">
    <text evidence="3">The sequence shown here is derived from an EMBL/GenBank/DDBJ whole genome shotgun (WGS) entry which is preliminary data.</text>
</comment>
<feature type="transmembrane region" description="Helical" evidence="1">
    <location>
        <begin position="317"/>
        <end position="335"/>
    </location>
</feature>
<proteinExistence type="predicted"/>
<feature type="transmembrane region" description="Helical" evidence="1">
    <location>
        <begin position="286"/>
        <end position="305"/>
    </location>
</feature>
<evidence type="ECO:0000256" key="1">
    <source>
        <dbReference type="SAM" id="Phobius"/>
    </source>
</evidence>
<dbReference type="GO" id="GO:0000271">
    <property type="term" value="P:polysaccharide biosynthetic process"/>
    <property type="evidence" value="ECO:0007669"/>
    <property type="project" value="TreeGrafter"/>
</dbReference>
<feature type="transmembrane region" description="Helical" evidence="1">
    <location>
        <begin position="251"/>
        <end position="274"/>
    </location>
</feature>
<dbReference type="PANTHER" id="PTHR23028">
    <property type="entry name" value="ACETYLTRANSFERASE"/>
    <property type="match status" value="1"/>
</dbReference>
<reference evidence="4" key="1">
    <citation type="submission" date="2014-11" db="EMBL/GenBank/DDBJ databases">
        <title>Genome sequencing of Roseivirga sp. D-25.</title>
        <authorList>
            <person name="Selvaratnam C."/>
            <person name="Thevarajoo S."/>
            <person name="Goh K.M."/>
            <person name="Eee R."/>
            <person name="Chan K.-G."/>
            <person name="Chong C.S."/>
        </authorList>
    </citation>
    <scope>NUCLEOTIDE SEQUENCE [LARGE SCALE GENOMIC DNA]</scope>
    <source>
        <strain evidence="4">D-25</strain>
    </source>
</reference>
<gene>
    <name evidence="3" type="ORF">OB69_03005</name>
</gene>
<sequence>MKNRLEELDGLRGIFAILVICYHFSQGPQFDPLSYTGNFVFRYSYIFVDFFFVLSGFVIAYSYSNRLSNTASFIVFIKKRFIRLYPLLFYSVIVYVPLKVYGMFTSFDFNDGVYTVYNLIFESLDSLTFMNSTPILGSNEGMNPVSWSISAEMIAYIYFGSIVLWLSKRYLLLIIGVVTTIFFFFLVYGHLQVSGSLGFLRGILGFSIGVLVYEVYKKTATKPDLLEIPYLIILVMLFYLIDLNITSELILIFPIWFGFGVFIFSKSNGYVSLLLRSRAVQFLGKISYSIYLNHFLVLWVTYFLFWKVLNLEVSGPTVVISFILTIVITIVYSFFTHKFIEVKFAEWLKGKLLKERKKP</sequence>
<dbReference type="GO" id="GO:0016020">
    <property type="term" value="C:membrane"/>
    <property type="evidence" value="ECO:0007669"/>
    <property type="project" value="TreeGrafter"/>
</dbReference>
<feature type="transmembrane region" description="Helical" evidence="1">
    <location>
        <begin position="84"/>
        <end position="104"/>
    </location>
</feature>
<evidence type="ECO:0000313" key="3">
    <source>
        <dbReference type="EMBL" id="KOF03989.1"/>
    </source>
</evidence>
<dbReference type="PATRIC" id="fig|1566026.4.peg.2370"/>
<evidence type="ECO:0000313" key="4">
    <source>
        <dbReference type="Proteomes" id="UP000036908"/>
    </source>
</evidence>
<dbReference type="AlphaFoldDB" id="A0A0L8ANS5"/>
<keyword evidence="1" id="KW-1133">Transmembrane helix</keyword>
<dbReference type="InterPro" id="IPR002656">
    <property type="entry name" value="Acyl_transf_3_dom"/>
</dbReference>
<dbReference type="InterPro" id="IPR050879">
    <property type="entry name" value="Acyltransferase_3"/>
</dbReference>